<dbReference type="Proteomes" id="UP000220353">
    <property type="component" value="Unassembled WGS sequence"/>
</dbReference>
<dbReference type="EMBL" id="NWTC01000001">
    <property type="protein sequence ID" value="PDT50573.1"/>
    <property type="molecule type" value="Genomic_DNA"/>
</dbReference>
<accession>A0A2A6M6U1</accession>
<dbReference type="InterPro" id="IPR027417">
    <property type="entry name" value="P-loop_NTPase"/>
</dbReference>
<sequence>MKFRVSDGTQFFLIGERKTIFVESLQQVFEVDDLTAYLTCALAEPTSFRQLKSELVMRGVSQASAGAYVRNCLLFWSRQRVLDIVLDEDDGQPLFTQTLDLAGTAVSIICYDEKLIDIVRPVFDHQAGRGDPGSISYELAKLGNWVCISKNRSKGMIVKDIEAAPALKALMTDDVLAGLGTDVALHAALLVKNSRGLLICGAPGAGKTTLAVALMEAGFECGGDDLALLDDNGALRGVPFAPALKPGSWNLFSGIHHRIMSCPIHRRLDSKRVRYLAPVPYAPRKSVALDSIVLLRRRKKGPALVSQVEPTRALSEVLAGAFTPTRRLDLMQFQRLVNAVSKARVIELTFSRLDEAAEILSRHHDGK</sequence>
<dbReference type="SUPFAM" id="SSF53795">
    <property type="entry name" value="PEP carboxykinase-like"/>
    <property type="match status" value="1"/>
</dbReference>
<reference evidence="1 2" key="1">
    <citation type="submission" date="2017-09" db="EMBL/GenBank/DDBJ databases">
        <title>Comparative genomics of rhizobia isolated from Phaseolus vulgaris in China.</title>
        <authorList>
            <person name="Tong W."/>
        </authorList>
    </citation>
    <scope>NUCLEOTIDE SEQUENCE [LARGE SCALE GENOMIC DNA]</scope>
    <source>
        <strain evidence="1 2">PCH1</strain>
    </source>
</reference>
<dbReference type="GO" id="GO:0016301">
    <property type="term" value="F:kinase activity"/>
    <property type="evidence" value="ECO:0007669"/>
    <property type="project" value="UniProtKB-KW"/>
</dbReference>
<evidence type="ECO:0000313" key="2">
    <source>
        <dbReference type="Proteomes" id="UP000220353"/>
    </source>
</evidence>
<keyword evidence="1" id="KW-0418">Kinase</keyword>
<dbReference type="RefSeq" id="WP_042778401.1">
    <property type="nucleotide sequence ID" value="NZ_NWTC01000001.1"/>
</dbReference>
<dbReference type="Gene3D" id="3.40.50.300">
    <property type="entry name" value="P-loop containing nucleotide triphosphate hydrolases"/>
    <property type="match status" value="1"/>
</dbReference>
<proteinExistence type="predicted"/>
<comment type="caution">
    <text evidence="1">The sequence shown here is derived from an EMBL/GenBank/DDBJ whole genome shotgun (WGS) entry which is preliminary data.</text>
</comment>
<gene>
    <name evidence="1" type="ORF">CO661_02165</name>
</gene>
<name>A0A2A6M6U1_RHIFR</name>
<evidence type="ECO:0000313" key="1">
    <source>
        <dbReference type="EMBL" id="PDT50573.1"/>
    </source>
</evidence>
<protein>
    <submittedName>
        <fullName evidence="1">Serine kinase</fullName>
    </submittedName>
</protein>
<dbReference type="AlphaFoldDB" id="A0A2A6M6U1"/>
<organism evidence="1 2">
    <name type="scientific">Rhizobium fredii</name>
    <name type="common">Sinorhizobium fredii</name>
    <dbReference type="NCBI Taxonomy" id="380"/>
    <lineage>
        <taxon>Bacteria</taxon>
        <taxon>Pseudomonadati</taxon>
        <taxon>Pseudomonadota</taxon>
        <taxon>Alphaproteobacteria</taxon>
        <taxon>Hyphomicrobiales</taxon>
        <taxon>Rhizobiaceae</taxon>
        <taxon>Sinorhizobium/Ensifer group</taxon>
        <taxon>Sinorhizobium</taxon>
    </lineage>
</organism>
<keyword evidence="1" id="KW-0808">Transferase</keyword>